<proteinExistence type="predicted"/>
<name>A0A644ZT00_9ZZZZ</name>
<accession>A0A644ZT00</accession>
<organism evidence="2">
    <name type="scientific">bioreactor metagenome</name>
    <dbReference type="NCBI Taxonomy" id="1076179"/>
    <lineage>
        <taxon>unclassified sequences</taxon>
        <taxon>metagenomes</taxon>
        <taxon>ecological metagenomes</taxon>
    </lineage>
</organism>
<reference evidence="2" key="1">
    <citation type="submission" date="2019-08" db="EMBL/GenBank/DDBJ databases">
        <authorList>
            <person name="Kucharzyk K."/>
            <person name="Murdoch R.W."/>
            <person name="Higgins S."/>
            <person name="Loffler F."/>
        </authorList>
    </citation>
    <scope>NUCLEOTIDE SEQUENCE</scope>
</reference>
<dbReference type="EMBL" id="VSSQ01009945">
    <property type="protein sequence ID" value="MPM43021.1"/>
    <property type="molecule type" value="Genomic_DNA"/>
</dbReference>
<comment type="caution">
    <text evidence="2">The sequence shown here is derived from an EMBL/GenBank/DDBJ whole genome shotgun (WGS) entry which is preliminary data.</text>
</comment>
<dbReference type="AlphaFoldDB" id="A0A644ZT00"/>
<feature type="transmembrane region" description="Helical" evidence="1">
    <location>
        <begin position="20"/>
        <end position="39"/>
    </location>
</feature>
<keyword evidence="1" id="KW-0812">Transmembrane</keyword>
<gene>
    <name evidence="2" type="ORF">SDC9_89693</name>
</gene>
<evidence type="ECO:0000313" key="2">
    <source>
        <dbReference type="EMBL" id="MPM43021.1"/>
    </source>
</evidence>
<keyword evidence="1" id="KW-1133">Transmembrane helix</keyword>
<feature type="transmembrane region" description="Helical" evidence="1">
    <location>
        <begin position="72"/>
        <end position="92"/>
    </location>
</feature>
<protein>
    <submittedName>
        <fullName evidence="2">Uncharacterized protein</fullName>
    </submittedName>
</protein>
<evidence type="ECO:0000256" key="1">
    <source>
        <dbReference type="SAM" id="Phobius"/>
    </source>
</evidence>
<keyword evidence="1" id="KW-0472">Membrane</keyword>
<sequence length="99" mass="11385">MFDALRSLFVDLGKIIFDAISWFFSSFYSFMIESISALINSVLRSMDLPYGVGWLPEFYAYANFFFPLNELLALLSVLFGVWISVLVLKIILKAIPTLW</sequence>